<evidence type="ECO:0000313" key="3">
    <source>
        <dbReference type="EMBL" id="RFU31721.1"/>
    </source>
</evidence>
<dbReference type="InterPro" id="IPR039261">
    <property type="entry name" value="FNR_nucleotide-bd"/>
</dbReference>
<sequence>MRIRGTQDAEHSGSPVGSHGNVHHRRISDSGAFIVMSDSGRKVLTQGATGPAFTRLLRFLSSEYRILFTLVFLANLIGVVLFLWLWFLRGHPNGDACALATSINLTVSIVIREEHIVNTLYYAFTALPRTCPLWLRRRMGKIYHLGGLHSGCGVAATFWFILLSVEKSATFTSKDAVAGVQIAIVYMLDCLLVAMIVMAYPTIRAKIHNSFEVVHRLAGWSCLALLWCQVILDALSDLPPDRSPSAAVFSSVNFWLVFTSTCSVVSTWLNCRKIPVQSERLSSHAVRIYFSYTNPQPGTTIRLSSRPLLEWHAFATVKNPKEDGFSVVISNAGDWTKKLINTPPREIWVRRTPTCGVLRIAPMFNSILLVATGSGIAPCLPVIMAQKTQISLFWSTRNPLETYGPEIAAVVLSLGKNAHIHNTSTIGRPNTLPTVVDLYKRTCSEAVIVISNPKLTINLVLDLESLGVPAFGPIWDS</sequence>
<comment type="caution">
    <text evidence="3">The sequence shown here is derived from an EMBL/GenBank/DDBJ whole genome shotgun (WGS) entry which is preliminary data.</text>
</comment>
<keyword evidence="2" id="KW-0472">Membrane</keyword>
<dbReference type="OMA" id="NTFEHTH"/>
<keyword evidence="2" id="KW-0812">Transmembrane</keyword>
<evidence type="ECO:0000256" key="2">
    <source>
        <dbReference type="SAM" id="Phobius"/>
    </source>
</evidence>
<dbReference type="EMBL" id="NCSJ02000069">
    <property type="protein sequence ID" value="RFU31721.1"/>
    <property type="molecule type" value="Genomic_DNA"/>
</dbReference>
<feature type="transmembrane region" description="Helical" evidence="2">
    <location>
        <begin position="66"/>
        <end position="87"/>
    </location>
</feature>
<gene>
    <name evidence="3" type="ORF">B7463_g4575</name>
</gene>
<reference evidence="3 4" key="1">
    <citation type="submission" date="2018-05" db="EMBL/GenBank/DDBJ databases">
        <title>Draft genome sequence of Scytalidium lignicola DSM 105466, a ubiquitous saprotrophic fungus.</title>
        <authorList>
            <person name="Buettner E."/>
            <person name="Gebauer A.M."/>
            <person name="Hofrichter M."/>
            <person name="Liers C."/>
            <person name="Kellner H."/>
        </authorList>
    </citation>
    <scope>NUCLEOTIDE SEQUENCE [LARGE SCALE GENOMIC DNA]</scope>
    <source>
        <strain evidence="3 4">DSM 105466</strain>
    </source>
</reference>
<dbReference type="AlphaFoldDB" id="A0A3E2HF64"/>
<dbReference type="PANTHER" id="PTHR33927">
    <property type="entry name" value="TRANSMEMBRANE PROTEIN"/>
    <property type="match status" value="1"/>
</dbReference>
<evidence type="ECO:0000256" key="1">
    <source>
        <dbReference type="SAM" id="MobiDB-lite"/>
    </source>
</evidence>
<name>A0A3E2HF64_SCYLI</name>
<feature type="transmembrane region" description="Helical" evidence="2">
    <location>
        <begin position="142"/>
        <end position="162"/>
    </location>
</feature>
<evidence type="ECO:0000313" key="4">
    <source>
        <dbReference type="Proteomes" id="UP000258309"/>
    </source>
</evidence>
<dbReference type="OrthoDB" id="3142841at2759"/>
<proteinExistence type="predicted"/>
<dbReference type="InterPro" id="IPR052979">
    <property type="entry name" value="Adenylate-forming_domain"/>
</dbReference>
<evidence type="ECO:0008006" key="5">
    <source>
        <dbReference type="Google" id="ProtNLM"/>
    </source>
</evidence>
<feature type="non-terminal residue" evidence="3">
    <location>
        <position position="477"/>
    </location>
</feature>
<dbReference type="SUPFAM" id="SSF52343">
    <property type="entry name" value="Ferredoxin reductase-like, C-terminal NADP-linked domain"/>
    <property type="match status" value="1"/>
</dbReference>
<dbReference type="PANTHER" id="PTHR33927:SF5">
    <property type="entry name" value="ENZYME, PUTATIVE (AFU_ORTHOLOGUE AFUA_8G01222)-RELATED"/>
    <property type="match status" value="1"/>
</dbReference>
<feature type="non-terminal residue" evidence="3">
    <location>
        <position position="1"/>
    </location>
</feature>
<keyword evidence="2" id="KW-1133">Transmembrane helix</keyword>
<feature type="transmembrane region" description="Helical" evidence="2">
    <location>
        <begin position="252"/>
        <end position="271"/>
    </location>
</feature>
<protein>
    <recommendedName>
        <fullName evidence="5">Non-ribosomal peptide synthetase</fullName>
    </recommendedName>
</protein>
<keyword evidence="4" id="KW-1185">Reference proteome</keyword>
<feature type="transmembrane region" description="Helical" evidence="2">
    <location>
        <begin position="213"/>
        <end position="232"/>
    </location>
</feature>
<feature type="transmembrane region" description="Helical" evidence="2">
    <location>
        <begin position="182"/>
        <end position="201"/>
    </location>
</feature>
<accession>A0A3E2HF64</accession>
<dbReference type="Proteomes" id="UP000258309">
    <property type="component" value="Unassembled WGS sequence"/>
</dbReference>
<feature type="region of interest" description="Disordered" evidence="1">
    <location>
        <begin position="1"/>
        <end position="22"/>
    </location>
</feature>
<organism evidence="3 4">
    <name type="scientific">Scytalidium lignicola</name>
    <name type="common">Hyphomycete</name>
    <dbReference type="NCBI Taxonomy" id="5539"/>
    <lineage>
        <taxon>Eukaryota</taxon>
        <taxon>Fungi</taxon>
        <taxon>Dikarya</taxon>
        <taxon>Ascomycota</taxon>
        <taxon>Pezizomycotina</taxon>
        <taxon>Leotiomycetes</taxon>
        <taxon>Leotiomycetes incertae sedis</taxon>
        <taxon>Scytalidium</taxon>
    </lineage>
</organism>
<feature type="compositionally biased region" description="Basic and acidic residues" evidence="1">
    <location>
        <begin position="1"/>
        <end position="11"/>
    </location>
</feature>